<protein>
    <recommendedName>
        <fullName evidence="4">CCHC-type domain-containing protein</fullName>
    </recommendedName>
</protein>
<sequence length="227" mass="25974">MSFENDKYSNTYEWCIRQYRRLNAIDPQMNIQMRNSKLLTQIPGEPEHEMKCRYNQSCTLYDISNTLQDVKKRTNIEKPKEGQEDVTKKKKTSHNCGSTDHYASNCPKATKKVASIEQVPEEESSIENSESDSRGDSITETSDSEQDPREEFLVEYQEETQLEIQDIQLEAGIAKDTKKNLCEHTQDAQNVLVTPTRGMTFIHGTATKMTICIDKAQHSFIIDSGAH</sequence>
<evidence type="ECO:0008006" key="4">
    <source>
        <dbReference type="Google" id="ProtNLM"/>
    </source>
</evidence>
<name>A0A9Q3CFN4_9BASI</name>
<evidence type="ECO:0000313" key="2">
    <source>
        <dbReference type="EMBL" id="MBW0482973.1"/>
    </source>
</evidence>
<keyword evidence="3" id="KW-1185">Reference proteome</keyword>
<proteinExistence type="predicted"/>
<accession>A0A9Q3CFN4</accession>
<comment type="caution">
    <text evidence="2">The sequence shown here is derived from an EMBL/GenBank/DDBJ whole genome shotgun (WGS) entry which is preliminary data.</text>
</comment>
<organism evidence="2 3">
    <name type="scientific">Austropuccinia psidii MF-1</name>
    <dbReference type="NCBI Taxonomy" id="1389203"/>
    <lineage>
        <taxon>Eukaryota</taxon>
        <taxon>Fungi</taxon>
        <taxon>Dikarya</taxon>
        <taxon>Basidiomycota</taxon>
        <taxon>Pucciniomycotina</taxon>
        <taxon>Pucciniomycetes</taxon>
        <taxon>Pucciniales</taxon>
        <taxon>Sphaerophragmiaceae</taxon>
        <taxon>Austropuccinia</taxon>
    </lineage>
</organism>
<evidence type="ECO:0000256" key="1">
    <source>
        <dbReference type="SAM" id="MobiDB-lite"/>
    </source>
</evidence>
<evidence type="ECO:0000313" key="3">
    <source>
        <dbReference type="Proteomes" id="UP000765509"/>
    </source>
</evidence>
<feature type="compositionally biased region" description="Basic and acidic residues" evidence="1">
    <location>
        <begin position="74"/>
        <end position="87"/>
    </location>
</feature>
<dbReference type="EMBL" id="AVOT02007020">
    <property type="protein sequence ID" value="MBW0482973.1"/>
    <property type="molecule type" value="Genomic_DNA"/>
</dbReference>
<reference evidence="2" key="1">
    <citation type="submission" date="2021-03" db="EMBL/GenBank/DDBJ databases">
        <title>Draft genome sequence of rust myrtle Austropuccinia psidii MF-1, a brazilian biotype.</title>
        <authorList>
            <person name="Quecine M.C."/>
            <person name="Pachon D.M.R."/>
            <person name="Bonatelli M.L."/>
            <person name="Correr F.H."/>
            <person name="Franceschini L.M."/>
            <person name="Leite T.F."/>
            <person name="Margarido G.R.A."/>
            <person name="Almeida C.A."/>
            <person name="Ferrarezi J.A."/>
            <person name="Labate C.A."/>
        </authorList>
    </citation>
    <scope>NUCLEOTIDE SEQUENCE</scope>
    <source>
        <strain evidence="2">MF-1</strain>
    </source>
</reference>
<gene>
    <name evidence="2" type="ORF">O181_022688</name>
</gene>
<feature type="region of interest" description="Disordered" evidence="1">
    <location>
        <begin position="74"/>
        <end position="149"/>
    </location>
</feature>
<dbReference type="AlphaFoldDB" id="A0A9Q3CFN4"/>
<dbReference type="Proteomes" id="UP000765509">
    <property type="component" value="Unassembled WGS sequence"/>
</dbReference>